<dbReference type="RefSeq" id="WP_127189178.1">
    <property type="nucleotide sequence ID" value="NZ_RZNJ01000004.1"/>
</dbReference>
<gene>
    <name evidence="1" type="ORF">EMQ25_13910</name>
</gene>
<reference evidence="1 2" key="1">
    <citation type="journal article" date="2016" name="Int. J. Syst. Evol. Microbiol.">
        <title>Arsenicitalea aurantiaca gen. nov., sp. nov., a new member of the family Hyphomicrobiaceae, isolated from high-arsenic sediment.</title>
        <authorList>
            <person name="Mu Y."/>
            <person name="Zhou L."/>
            <person name="Zeng X.C."/>
            <person name="Liu L."/>
            <person name="Pan Y."/>
            <person name="Chen X."/>
            <person name="Wang J."/>
            <person name="Li S."/>
            <person name="Li W.J."/>
            <person name="Wang Y."/>
        </authorList>
    </citation>
    <scope>NUCLEOTIDE SEQUENCE [LARGE SCALE GENOMIC DNA]</scope>
    <source>
        <strain evidence="1 2">42-50</strain>
    </source>
</reference>
<organism evidence="1 2">
    <name type="scientific">Arsenicitalea aurantiaca</name>
    <dbReference type="NCBI Taxonomy" id="1783274"/>
    <lineage>
        <taxon>Bacteria</taxon>
        <taxon>Pseudomonadati</taxon>
        <taxon>Pseudomonadota</taxon>
        <taxon>Alphaproteobacteria</taxon>
        <taxon>Hyphomicrobiales</taxon>
        <taxon>Devosiaceae</taxon>
        <taxon>Arsenicitalea</taxon>
    </lineage>
</organism>
<name>A0A433X8H1_9HYPH</name>
<sequence>MASAVALTLTQYDAGETPGAIAARLRQIGVDDPDLARSLYVSGAASTGRIVYPQLGGLRPDTASVMTVIEQTLSTAEGVTTVSRTLDIRLRRIAGVWRFDTLASTGGEPPANPVPLSPAAIAVLDDTRIALPDSARWDIHAGAVSERLLSVMLRLADFAPYGVITLVTGHPWEIFGTDRQSDHSRGLALDVYRLSDRLVIEDRASGSLTHEAVRWLYSQPDIARIGSPWALDGFGGRSFTDALHQDHLHIAVIAD</sequence>
<evidence type="ECO:0000313" key="2">
    <source>
        <dbReference type="Proteomes" id="UP000281547"/>
    </source>
</evidence>
<keyword evidence="2" id="KW-1185">Reference proteome</keyword>
<dbReference type="OrthoDB" id="3436074at2"/>
<proteinExistence type="predicted"/>
<evidence type="ECO:0000313" key="1">
    <source>
        <dbReference type="EMBL" id="RUT30397.1"/>
    </source>
</evidence>
<dbReference type="AlphaFoldDB" id="A0A433X8H1"/>
<accession>A0A433X8H1</accession>
<dbReference type="EMBL" id="RZNJ01000004">
    <property type="protein sequence ID" value="RUT30397.1"/>
    <property type="molecule type" value="Genomic_DNA"/>
</dbReference>
<comment type="caution">
    <text evidence="1">The sequence shown here is derived from an EMBL/GenBank/DDBJ whole genome shotgun (WGS) entry which is preliminary data.</text>
</comment>
<protein>
    <submittedName>
        <fullName evidence="1">Uncharacterized protein</fullName>
    </submittedName>
</protein>
<dbReference type="Proteomes" id="UP000281547">
    <property type="component" value="Unassembled WGS sequence"/>
</dbReference>